<reference evidence="2 3" key="1">
    <citation type="submission" date="2017-04" db="EMBL/GenBank/DDBJ databases">
        <title>Draft genome sequence of Tuber borchii Vittad., a whitish edible truffle.</title>
        <authorList>
            <consortium name="DOE Joint Genome Institute"/>
            <person name="Murat C."/>
            <person name="Kuo A."/>
            <person name="Barry K.W."/>
            <person name="Clum A."/>
            <person name="Dockter R.B."/>
            <person name="Fauchery L."/>
            <person name="Iotti M."/>
            <person name="Kohler A."/>
            <person name="Labutti K."/>
            <person name="Lindquist E.A."/>
            <person name="Lipzen A."/>
            <person name="Ohm R.A."/>
            <person name="Wang M."/>
            <person name="Grigoriev I.V."/>
            <person name="Zambonelli A."/>
            <person name="Martin F.M."/>
        </authorList>
    </citation>
    <scope>NUCLEOTIDE SEQUENCE [LARGE SCALE GENOMIC DNA]</scope>
    <source>
        <strain evidence="2 3">Tbo3840</strain>
    </source>
</reference>
<dbReference type="OrthoDB" id="76567at2759"/>
<sequence>MPGPEHELTARTFDSIIKQKITDGGQEALIQHMGSTQYDGTYNAKEADASFKPLRARPGRLDWPTVILEVGVSEKPRRSSLDAKWWIENSGGAIRVVLLFFVNLSRKTIRIEMWKKDTIDNPQHTRDHNQQEVTGPTLKQTINITPTGITGAPLVLSFRDIFLRRRKKRRGENNYIITEDDIQKFYNLVWLPDVTSESESSAEEDQSSHSSDNYVVD</sequence>
<name>A0A2T6ZAV8_TUBBO</name>
<keyword evidence="3" id="KW-1185">Reference proteome</keyword>
<comment type="caution">
    <text evidence="2">The sequence shown here is derived from an EMBL/GenBank/DDBJ whole genome shotgun (WGS) entry which is preliminary data.</text>
</comment>
<evidence type="ECO:0000256" key="1">
    <source>
        <dbReference type="SAM" id="MobiDB-lite"/>
    </source>
</evidence>
<proteinExistence type="predicted"/>
<evidence type="ECO:0000313" key="2">
    <source>
        <dbReference type="EMBL" id="PUU72554.1"/>
    </source>
</evidence>
<organism evidence="2 3">
    <name type="scientific">Tuber borchii</name>
    <name type="common">White truffle</name>
    <dbReference type="NCBI Taxonomy" id="42251"/>
    <lineage>
        <taxon>Eukaryota</taxon>
        <taxon>Fungi</taxon>
        <taxon>Dikarya</taxon>
        <taxon>Ascomycota</taxon>
        <taxon>Pezizomycotina</taxon>
        <taxon>Pezizomycetes</taxon>
        <taxon>Pezizales</taxon>
        <taxon>Tuberaceae</taxon>
        <taxon>Tuber</taxon>
    </lineage>
</organism>
<dbReference type="Proteomes" id="UP000244722">
    <property type="component" value="Unassembled WGS sequence"/>
</dbReference>
<dbReference type="AlphaFoldDB" id="A0A2T6ZAV8"/>
<accession>A0A2T6ZAV8</accession>
<dbReference type="STRING" id="42251.A0A2T6ZAV8"/>
<evidence type="ECO:0000313" key="3">
    <source>
        <dbReference type="Proteomes" id="UP000244722"/>
    </source>
</evidence>
<dbReference type="EMBL" id="NESQ01000508">
    <property type="protein sequence ID" value="PUU72554.1"/>
    <property type="molecule type" value="Genomic_DNA"/>
</dbReference>
<feature type="region of interest" description="Disordered" evidence="1">
    <location>
        <begin position="197"/>
        <end position="217"/>
    </location>
</feature>
<gene>
    <name evidence="2" type="ORF">B9Z19DRAFT_1069681</name>
</gene>
<protein>
    <submittedName>
        <fullName evidence="2">Uncharacterized protein</fullName>
    </submittedName>
</protein>